<keyword evidence="2" id="KW-1185">Reference proteome</keyword>
<sequence length="352" mass="40045">MKVFENFFTNIQLPKCKGNGLKVNQRQRKIVGLLSWLKTTNLNDAISTVLCNLKKKKRDYAKSVIEHAVDSYKVPKCNLTFILDDRLADLKSELKLNSKLTRPCGEVLPASFIIRFLCGCYPSFFLNAISLHRTFLPSQVENVNLDSSFACSLYIRQVLYGILLRHDVPSSECENKECLSCVEEYDRRNGSLQKESVEPIFTLRSGTVLPNLYTLKDLSKVQSEKILSEVLGNEVGIFSSVPSEWQLLLGCIKYWLKNSNPGPKEEFIYALAISMLYFSFLTKFSCNDNKNDFDAKQEESDFSSISSTVKLVSDSEIDTAKRNIKKYLQKPVFNNGNPIILHIVHSFSQLQT</sequence>
<dbReference type="InterPro" id="IPR026832">
    <property type="entry name" value="Asteroid"/>
</dbReference>
<evidence type="ECO:0000313" key="2">
    <source>
        <dbReference type="Proteomes" id="UP000054359"/>
    </source>
</evidence>
<gene>
    <name evidence="1" type="ORF">X975_10166</name>
</gene>
<reference evidence="1 2" key="1">
    <citation type="submission" date="2013-11" db="EMBL/GenBank/DDBJ databases">
        <title>Genome sequencing of Stegodyphus mimosarum.</title>
        <authorList>
            <person name="Bechsgaard J."/>
        </authorList>
    </citation>
    <scope>NUCLEOTIDE SEQUENCE [LARGE SCALE GENOMIC DNA]</scope>
</reference>
<dbReference type="AlphaFoldDB" id="A0A087U3J9"/>
<evidence type="ECO:0000313" key="1">
    <source>
        <dbReference type="EMBL" id="KFM71938.1"/>
    </source>
</evidence>
<proteinExistence type="predicted"/>
<organism evidence="1 2">
    <name type="scientific">Stegodyphus mimosarum</name>
    <name type="common">African social velvet spider</name>
    <dbReference type="NCBI Taxonomy" id="407821"/>
    <lineage>
        <taxon>Eukaryota</taxon>
        <taxon>Metazoa</taxon>
        <taxon>Ecdysozoa</taxon>
        <taxon>Arthropoda</taxon>
        <taxon>Chelicerata</taxon>
        <taxon>Arachnida</taxon>
        <taxon>Araneae</taxon>
        <taxon>Araneomorphae</taxon>
        <taxon>Entelegynae</taxon>
        <taxon>Eresoidea</taxon>
        <taxon>Eresidae</taxon>
        <taxon>Stegodyphus</taxon>
    </lineage>
</organism>
<protein>
    <submittedName>
        <fullName evidence="1">Protein asteroid-like protein</fullName>
    </submittedName>
</protein>
<dbReference type="PANTHER" id="PTHR15665">
    <property type="entry name" value="ASTEROID PROTEIN"/>
    <property type="match status" value="1"/>
</dbReference>
<feature type="non-terminal residue" evidence="1">
    <location>
        <position position="352"/>
    </location>
</feature>
<dbReference type="OrthoDB" id="6421209at2759"/>
<dbReference type="PANTHER" id="PTHR15665:SF1">
    <property type="entry name" value="PROTEIN ASTEROID HOMOLOG 1"/>
    <property type="match status" value="1"/>
</dbReference>
<dbReference type="STRING" id="407821.A0A087U3J9"/>
<dbReference type="Proteomes" id="UP000054359">
    <property type="component" value="Unassembled WGS sequence"/>
</dbReference>
<dbReference type="OMA" id="IFTHELY"/>
<name>A0A087U3J9_STEMI</name>
<dbReference type="EMBL" id="KK118005">
    <property type="protein sequence ID" value="KFM71938.1"/>
    <property type="molecule type" value="Genomic_DNA"/>
</dbReference>
<accession>A0A087U3J9</accession>